<gene>
    <name evidence="3" type="ORF">TRIADDRAFT_58019</name>
</gene>
<dbReference type="GO" id="GO:0016758">
    <property type="term" value="F:hexosyltransferase activity"/>
    <property type="evidence" value="ECO:0007669"/>
    <property type="project" value="UniProtKB-ARBA"/>
</dbReference>
<dbReference type="PANTHER" id="PTHR22916:SF3">
    <property type="entry name" value="UDP-GLCNAC:BETAGAL BETA-1,3-N-ACETYLGLUCOSAMINYLTRANSFERASE-LIKE PROTEIN 1"/>
    <property type="match status" value="1"/>
</dbReference>
<dbReference type="Pfam" id="PF00535">
    <property type="entry name" value="Glycos_transf_2"/>
    <property type="match status" value="1"/>
</dbReference>
<organism evidence="3 4">
    <name type="scientific">Trichoplax adhaerens</name>
    <name type="common">Trichoplax reptans</name>
    <dbReference type="NCBI Taxonomy" id="10228"/>
    <lineage>
        <taxon>Eukaryota</taxon>
        <taxon>Metazoa</taxon>
        <taxon>Placozoa</taxon>
        <taxon>Uniplacotomia</taxon>
        <taxon>Trichoplacea</taxon>
        <taxon>Trichoplacidae</taxon>
        <taxon>Trichoplax</taxon>
    </lineage>
</organism>
<dbReference type="InterPro" id="IPR029044">
    <property type="entry name" value="Nucleotide-diphossugar_trans"/>
</dbReference>
<evidence type="ECO:0000259" key="2">
    <source>
        <dbReference type="Pfam" id="PF00535"/>
    </source>
</evidence>
<dbReference type="GeneID" id="6755217"/>
<sequence>MDVNSLSLNRILVFLSLALILCLAAVESSSGTCTADRNECDANSEPMRKYGPYLPKVTIISPTCVKRHQFHSNLIRMFQHQRYGGEKELLIYDGACKSKSSDDKSVKSKVVLKAMEEDSRIRYYYEPLKIKKGEDHVKLGSKRNWMIANSTGEIIVHFDDDDYYGPNYLQHMITTMIMRKAVMIKLIAWFIYGEQYQDGRRTESFAYYDYTVSQSKGWGWNLVYRKELLDQVKFRDADFMEEDHFVNTIFTNGNKVHFMQDKNFLAMKFVTGSLVRSTGMPLCKTSGSDYKICDRYELPRWLAEKSFGSQIKDWIKMVNTR</sequence>
<dbReference type="RefSeq" id="XP_002114004.1">
    <property type="nucleotide sequence ID" value="XM_002113968.1"/>
</dbReference>
<protein>
    <recommendedName>
        <fullName evidence="2">Glycosyltransferase 2-like domain-containing protein</fullName>
    </recommendedName>
</protein>
<keyword evidence="1" id="KW-0732">Signal</keyword>
<proteinExistence type="predicted"/>
<dbReference type="Proteomes" id="UP000009022">
    <property type="component" value="Unassembled WGS sequence"/>
</dbReference>
<feature type="signal peptide" evidence="1">
    <location>
        <begin position="1"/>
        <end position="24"/>
    </location>
</feature>
<dbReference type="AlphaFoldDB" id="B3S2G7"/>
<dbReference type="Gene3D" id="3.90.550.10">
    <property type="entry name" value="Spore Coat Polysaccharide Biosynthesis Protein SpsA, Chain A"/>
    <property type="match status" value="1"/>
</dbReference>
<feature type="domain" description="Glycosyltransferase 2-like" evidence="2">
    <location>
        <begin position="117"/>
        <end position="216"/>
    </location>
</feature>
<keyword evidence="4" id="KW-1185">Reference proteome</keyword>
<reference evidence="3 4" key="1">
    <citation type="journal article" date="2008" name="Nature">
        <title>The Trichoplax genome and the nature of placozoans.</title>
        <authorList>
            <person name="Srivastava M."/>
            <person name="Begovic E."/>
            <person name="Chapman J."/>
            <person name="Putnam N.H."/>
            <person name="Hellsten U."/>
            <person name="Kawashima T."/>
            <person name="Kuo A."/>
            <person name="Mitros T."/>
            <person name="Salamov A."/>
            <person name="Carpenter M.L."/>
            <person name="Signorovitch A.Y."/>
            <person name="Moreno M.A."/>
            <person name="Kamm K."/>
            <person name="Grimwood J."/>
            <person name="Schmutz J."/>
            <person name="Shapiro H."/>
            <person name="Grigoriev I.V."/>
            <person name="Buss L.W."/>
            <person name="Schierwater B."/>
            <person name="Dellaporta S.L."/>
            <person name="Rokhsar D.S."/>
        </authorList>
    </citation>
    <scope>NUCLEOTIDE SEQUENCE [LARGE SCALE GENOMIC DNA]</scope>
    <source>
        <strain evidence="3 4">Grell-BS-1999</strain>
    </source>
</reference>
<evidence type="ECO:0000256" key="1">
    <source>
        <dbReference type="SAM" id="SignalP"/>
    </source>
</evidence>
<accession>B3S2G7</accession>
<dbReference type="InParanoid" id="B3S2G7"/>
<dbReference type="KEGG" id="tad:TRIADDRAFT_58019"/>
<dbReference type="OrthoDB" id="427706at2759"/>
<dbReference type="EMBL" id="DS985247">
    <property type="protein sequence ID" value="EDV23094.1"/>
    <property type="molecule type" value="Genomic_DNA"/>
</dbReference>
<dbReference type="CDD" id="cd00761">
    <property type="entry name" value="Glyco_tranf_GTA_type"/>
    <property type="match status" value="1"/>
</dbReference>
<dbReference type="InterPro" id="IPR001173">
    <property type="entry name" value="Glyco_trans_2-like"/>
</dbReference>
<name>B3S2G7_TRIAD</name>
<evidence type="ECO:0000313" key="3">
    <source>
        <dbReference type="EMBL" id="EDV23094.1"/>
    </source>
</evidence>
<evidence type="ECO:0000313" key="4">
    <source>
        <dbReference type="Proteomes" id="UP000009022"/>
    </source>
</evidence>
<dbReference type="PANTHER" id="PTHR22916">
    <property type="entry name" value="GLYCOSYLTRANSFERASE"/>
    <property type="match status" value="1"/>
</dbReference>
<dbReference type="SUPFAM" id="SSF53448">
    <property type="entry name" value="Nucleotide-diphospho-sugar transferases"/>
    <property type="match status" value="1"/>
</dbReference>
<dbReference type="HOGENOM" id="CLU_866956_0_0_1"/>
<feature type="chain" id="PRO_5002797167" description="Glycosyltransferase 2-like domain-containing protein" evidence="1">
    <location>
        <begin position="25"/>
        <end position="321"/>
    </location>
</feature>
<dbReference type="CTD" id="6755217"/>